<dbReference type="CDD" id="cd08422">
    <property type="entry name" value="PBP2_CrgA_like"/>
    <property type="match status" value="1"/>
</dbReference>
<dbReference type="GO" id="GO:0009891">
    <property type="term" value="P:positive regulation of biosynthetic process"/>
    <property type="evidence" value="ECO:0007669"/>
    <property type="project" value="UniProtKB-ARBA"/>
</dbReference>
<name>A0AAP2ACC6_LELAM</name>
<dbReference type="SUPFAM" id="SSF46785">
    <property type="entry name" value="Winged helix' DNA-binding domain"/>
    <property type="match status" value="1"/>
</dbReference>
<proteinExistence type="inferred from homology"/>
<protein>
    <submittedName>
        <fullName evidence="6">LysR family transcriptional regulator</fullName>
    </submittedName>
</protein>
<evidence type="ECO:0000313" key="7">
    <source>
        <dbReference type="Proteomes" id="UP000653275"/>
    </source>
</evidence>
<dbReference type="InterPro" id="IPR036388">
    <property type="entry name" value="WH-like_DNA-bd_sf"/>
</dbReference>
<evidence type="ECO:0000259" key="5">
    <source>
        <dbReference type="PROSITE" id="PS50931"/>
    </source>
</evidence>
<dbReference type="AlphaFoldDB" id="A0AAP2ACC6"/>
<dbReference type="Pfam" id="PF03466">
    <property type="entry name" value="LysR_substrate"/>
    <property type="match status" value="1"/>
</dbReference>
<dbReference type="Proteomes" id="UP000653275">
    <property type="component" value="Unassembled WGS sequence"/>
</dbReference>
<keyword evidence="3" id="KW-0238">DNA-binding</keyword>
<comment type="caution">
    <text evidence="6">The sequence shown here is derived from an EMBL/GenBank/DDBJ whole genome shotgun (WGS) entry which is preliminary data.</text>
</comment>
<evidence type="ECO:0000256" key="4">
    <source>
        <dbReference type="ARBA" id="ARBA00023163"/>
    </source>
</evidence>
<dbReference type="RefSeq" id="WP_131487465.1">
    <property type="nucleotide sequence ID" value="NZ_CP099511.1"/>
</dbReference>
<dbReference type="PANTHER" id="PTHR30537:SF35">
    <property type="entry name" value="TRANSCRIPTIONAL REGULATORY PROTEIN"/>
    <property type="match status" value="1"/>
</dbReference>
<dbReference type="InterPro" id="IPR036390">
    <property type="entry name" value="WH_DNA-bd_sf"/>
</dbReference>
<comment type="similarity">
    <text evidence="1">Belongs to the LysR transcriptional regulatory family.</text>
</comment>
<dbReference type="GO" id="GO:0006351">
    <property type="term" value="P:DNA-templated transcription"/>
    <property type="evidence" value="ECO:0007669"/>
    <property type="project" value="TreeGrafter"/>
</dbReference>
<dbReference type="EMBL" id="JAENMS010000002">
    <property type="protein sequence ID" value="MBL5933971.1"/>
    <property type="molecule type" value="Genomic_DNA"/>
</dbReference>
<evidence type="ECO:0000256" key="1">
    <source>
        <dbReference type="ARBA" id="ARBA00009437"/>
    </source>
</evidence>
<dbReference type="InterPro" id="IPR058163">
    <property type="entry name" value="LysR-type_TF_proteobact-type"/>
</dbReference>
<evidence type="ECO:0000313" key="6">
    <source>
        <dbReference type="EMBL" id="MBL5933971.1"/>
    </source>
</evidence>
<dbReference type="PROSITE" id="PS50931">
    <property type="entry name" value="HTH_LYSR"/>
    <property type="match status" value="1"/>
</dbReference>
<evidence type="ECO:0000256" key="3">
    <source>
        <dbReference type="ARBA" id="ARBA00023125"/>
    </source>
</evidence>
<accession>A0AAP2ACC6</accession>
<gene>
    <name evidence="6" type="ORF">I7V27_05785</name>
</gene>
<dbReference type="GO" id="GO:0043565">
    <property type="term" value="F:sequence-specific DNA binding"/>
    <property type="evidence" value="ECO:0007669"/>
    <property type="project" value="TreeGrafter"/>
</dbReference>
<reference evidence="6" key="1">
    <citation type="submission" date="2020-12" db="EMBL/GenBank/DDBJ databases">
        <title>Draft genome sequence of Enterobacter spp., Lelliottia spp. and Serratia spp. isolated from drinking water reservoirs and lakes.</title>
        <authorList>
            <person name="Reitter C."/>
            <person name="Neuhaus K."/>
            <person name="Huegler M."/>
        </authorList>
    </citation>
    <scope>NUCLEOTIDE SEQUENCE</scope>
    <source>
        <strain evidence="6">TZW15</strain>
    </source>
</reference>
<dbReference type="InterPro" id="IPR000847">
    <property type="entry name" value="LysR_HTH_N"/>
</dbReference>
<keyword evidence="2" id="KW-0805">Transcription regulation</keyword>
<dbReference type="SUPFAM" id="SSF53850">
    <property type="entry name" value="Periplasmic binding protein-like II"/>
    <property type="match status" value="1"/>
</dbReference>
<dbReference type="Pfam" id="PF00126">
    <property type="entry name" value="HTH_1"/>
    <property type="match status" value="1"/>
</dbReference>
<evidence type="ECO:0000256" key="2">
    <source>
        <dbReference type="ARBA" id="ARBA00023015"/>
    </source>
</evidence>
<dbReference type="InterPro" id="IPR005119">
    <property type="entry name" value="LysR_subst-bd"/>
</dbReference>
<keyword evidence="4" id="KW-0804">Transcription</keyword>
<sequence length="294" mass="32308">MDRVTAMEVFSETVKRGSISAAAEHLGLSRAMASRYIALMEEWTGSRLLHRTTRRLSLTVAGEQALLLCQDIRTLTDGLAAMGPGSVPVPKGKLKITSNSIFAEFCLTELLVDFLIAYPEIQVDLQIMDRTVDLAEEGIDLAIRTSSTLAPNLYARNLGYCSSVLCASHAYLDKHGTPASLSDLKHHNCLTYTYFGQSAWRFHKESDIVNLPVTGSISTNEAAILFKATKLGAGVAMLPLYAVEQELAAGRLVALLPEYELDRLSVSAVYLSHKKMPLAQRVLIDYLVEHLRLP</sequence>
<dbReference type="Gene3D" id="3.40.190.290">
    <property type="match status" value="1"/>
</dbReference>
<feature type="domain" description="HTH lysR-type" evidence="5">
    <location>
        <begin position="1"/>
        <end position="59"/>
    </location>
</feature>
<dbReference type="PANTHER" id="PTHR30537">
    <property type="entry name" value="HTH-TYPE TRANSCRIPTIONAL REGULATOR"/>
    <property type="match status" value="1"/>
</dbReference>
<dbReference type="GO" id="GO:0003700">
    <property type="term" value="F:DNA-binding transcription factor activity"/>
    <property type="evidence" value="ECO:0007669"/>
    <property type="project" value="InterPro"/>
</dbReference>
<organism evidence="6 7">
    <name type="scientific">Lelliottia amnigena</name>
    <name type="common">Enterobacter amnigenus</name>
    <dbReference type="NCBI Taxonomy" id="61646"/>
    <lineage>
        <taxon>Bacteria</taxon>
        <taxon>Pseudomonadati</taxon>
        <taxon>Pseudomonadota</taxon>
        <taxon>Gammaproteobacteria</taxon>
        <taxon>Enterobacterales</taxon>
        <taxon>Enterobacteriaceae</taxon>
        <taxon>Lelliottia</taxon>
    </lineage>
</organism>
<dbReference type="FunFam" id="3.40.190.290:FF:000001">
    <property type="entry name" value="Transcriptional regulator, LysR family"/>
    <property type="match status" value="1"/>
</dbReference>
<dbReference type="Gene3D" id="1.10.10.10">
    <property type="entry name" value="Winged helix-like DNA-binding domain superfamily/Winged helix DNA-binding domain"/>
    <property type="match status" value="1"/>
</dbReference>